<evidence type="ECO:0000313" key="3">
    <source>
        <dbReference type="EMBL" id="KAH6588188.1"/>
    </source>
</evidence>
<evidence type="ECO:0000256" key="1">
    <source>
        <dbReference type="SAM" id="MobiDB-lite"/>
    </source>
</evidence>
<keyword evidence="2" id="KW-0472">Membrane</keyword>
<keyword evidence="2" id="KW-0812">Transmembrane</keyword>
<dbReference type="EMBL" id="JAFCIX010000532">
    <property type="protein sequence ID" value="KAH6588188.1"/>
    <property type="molecule type" value="Genomic_DNA"/>
</dbReference>
<gene>
    <name evidence="3" type="ORF">BASA50_010869</name>
</gene>
<dbReference type="Proteomes" id="UP001648503">
    <property type="component" value="Unassembled WGS sequence"/>
</dbReference>
<reference evidence="3 4" key="1">
    <citation type="submission" date="2021-02" db="EMBL/GenBank/DDBJ databases">
        <title>Variation within the Batrachochytrium salamandrivorans European outbreak.</title>
        <authorList>
            <person name="Kelly M."/>
            <person name="Pasmans F."/>
            <person name="Shea T.P."/>
            <person name="Munoz J.F."/>
            <person name="Carranza S."/>
            <person name="Cuomo C.A."/>
            <person name="Martel A."/>
        </authorList>
    </citation>
    <scope>NUCLEOTIDE SEQUENCE [LARGE SCALE GENOMIC DNA]</scope>
    <source>
        <strain evidence="3 4">AMFP18/2</strain>
    </source>
</reference>
<proteinExistence type="predicted"/>
<feature type="region of interest" description="Disordered" evidence="1">
    <location>
        <begin position="685"/>
        <end position="723"/>
    </location>
</feature>
<sequence>MSPLLIPASTPVATTTEATTVATTVAITTVAITTVATTTVATTITTMSIVFVIFLIVVILLAIRAFNYVSIWWYREADHSEQDTFFEVYNESLRRTSGLGVCKPYSQPLPMPSSSFFVRGIDERICDLPMRSEMQAHSHRAMPTVISPICNEYNTAKIQTIRSGFGQNHHLVSRLARELPQMGGGRQVPGSNPFLASTYQRNLSPQYTTIGRTVVHLPPPAVHLLPRPVPPSLAPEILAPIVVEPIQSLSVAVSHTPDRSPTKISGILKRKRTEHEMMSAARPIKIRRIQEMPDLGCATEGRSHRGSTTTFQEIRKLAKIRRSRRVRFGGVPATPRRGAAMRTSLKTYTRGNQIRPDLLLTPRGRPSIGRLISFWDAPMVAMGISPPPEVYGNALSYITLTPCQAQNEPCQAMDISPPKFETDPIKPKTVSGLVSFWNAMSNDMSMDVAPIPTEYEKQHVPVMEWGLADFKEPISPMDMSSPDQSNGWESPIGPSSDLPRQSVSVEKLDCLWADPEEGIDDLSCPPDDELEHLSEDHDDELENLWGCQDDELEHLWGGQDDELEHLWGCSNGSVGDYGKSTPEIPAVSSDNFFRIRTPESPESKNMDMDTSGFLGKENMTPSPTFKSSVFKGYGFSPKNPVSSRDIAIGGVKRAVTTPDMPRQSVSPVEMDCSWADSVDRRSRITPPNPFFISEPSTWKRPQTPPQPNHGVSPMLSTAPPSHSFPAIPIPGPYSLPLPSLFSYNGGTARTSHGANGFSKKRMGRL</sequence>
<name>A0ABQ8EXD6_9FUNG</name>
<feature type="region of interest" description="Disordered" evidence="1">
    <location>
        <begin position="474"/>
        <end position="500"/>
    </location>
</feature>
<comment type="caution">
    <text evidence="3">The sequence shown here is derived from an EMBL/GenBank/DDBJ whole genome shotgun (WGS) entry which is preliminary data.</text>
</comment>
<keyword evidence="2" id="KW-1133">Transmembrane helix</keyword>
<accession>A0ABQ8EXD6</accession>
<feature type="transmembrane region" description="Helical" evidence="2">
    <location>
        <begin position="20"/>
        <end position="42"/>
    </location>
</feature>
<protein>
    <submittedName>
        <fullName evidence="3">Uncharacterized protein</fullName>
    </submittedName>
</protein>
<feature type="transmembrane region" description="Helical" evidence="2">
    <location>
        <begin position="49"/>
        <end position="74"/>
    </location>
</feature>
<keyword evidence="4" id="KW-1185">Reference proteome</keyword>
<evidence type="ECO:0000313" key="4">
    <source>
        <dbReference type="Proteomes" id="UP001648503"/>
    </source>
</evidence>
<evidence type="ECO:0000256" key="2">
    <source>
        <dbReference type="SAM" id="Phobius"/>
    </source>
</evidence>
<organism evidence="3 4">
    <name type="scientific">Batrachochytrium salamandrivorans</name>
    <dbReference type="NCBI Taxonomy" id="1357716"/>
    <lineage>
        <taxon>Eukaryota</taxon>
        <taxon>Fungi</taxon>
        <taxon>Fungi incertae sedis</taxon>
        <taxon>Chytridiomycota</taxon>
        <taxon>Chytridiomycota incertae sedis</taxon>
        <taxon>Chytridiomycetes</taxon>
        <taxon>Rhizophydiales</taxon>
        <taxon>Rhizophydiales incertae sedis</taxon>
        <taxon>Batrachochytrium</taxon>
    </lineage>
</organism>